<keyword evidence="9 14" id="KW-0863">Zinc-finger</keyword>
<sequence>MNSFTNTTKKVIANNPNLQGQNGNQQIESYIQIEEEEEFQSDTGQSQQEHQDTDSRNYQQKIIFIEEQNNYASHQDSDSECEICYQEMTSSQHISIQCKDVFHKSCLQQYLNTQISNKKFPLNCPNFKCKQHVQYHDIKEILNDQDFQKYEMFQFQSYIDSHQEEFLWCLTPGCQYVFAKDDSQIQYICPVCEASYCMNCKQKYHSGLTCQQYQESIKFKELDQQFYQLAKSKNLKQCSKCKMWIEKINGDSYIQKHTQQNISTNQKQMAVTQSNPSNQSQNPPKPITYLNQSVTNSQNNNQTLFQNLSYNIGNTFKRSIQQISNNNQNQMTVTQSKPNYQSQIPPKPITQLNQSVANSQNNNQSQFQNQNSKIDNQIKSNIQKISNNNQNQMTGNQSNPSYQSQNPPKPLTYLNQSVNNSQNNNQTYYQNQNSKIENKFISNIQQISNNNQNQMAVTQSNPNYQSQNPPKPITYLNQSVANSQNKNQSQFQNSNSKIDNQIKSNIQQISSNNQNQMIGNQSNPSYASQNPPKLVTYLNQGTIKSQNNNQTQSQNLNTNIDNKIKSNIQQISNNNQNQISVTQSNHSYQSQNPPKPITHLNQSAANSQNNNQITFNRKVEEEDVIEVYLLNKLIKQKELIQKNEHSSFIGGIKQEEEFSSYIQYREESFDQNLEEFYSDNFASNYVDLEQQTN</sequence>
<comment type="pathway">
    <text evidence="3">Protein modification; protein ubiquitination.</text>
</comment>
<dbReference type="InterPro" id="IPR002867">
    <property type="entry name" value="IBR_dom"/>
</dbReference>
<evidence type="ECO:0000256" key="10">
    <source>
        <dbReference type="ARBA" id="ARBA00022786"/>
    </source>
</evidence>
<evidence type="ECO:0000256" key="4">
    <source>
        <dbReference type="ARBA" id="ARBA00012251"/>
    </source>
</evidence>
<name>I7M1V1_TETTS</name>
<dbReference type="PROSITE" id="PS51873">
    <property type="entry name" value="TRIAD"/>
    <property type="match status" value="1"/>
</dbReference>
<feature type="domain" description="RING-type" evidence="17">
    <location>
        <begin position="77"/>
        <end position="304"/>
    </location>
</feature>
<evidence type="ECO:0000256" key="5">
    <source>
        <dbReference type="ARBA" id="ARBA00022679"/>
    </source>
</evidence>
<evidence type="ECO:0000256" key="6">
    <source>
        <dbReference type="ARBA" id="ARBA00022692"/>
    </source>
</evidence>
<keyword evidence="7" id="KW-0479">Metal-binding</keyword>
<keyword evidence="19" id="KW-1185">Reference proteome</keyword>
<feature type="region of interest" description="Disordered" evidence="15">
    <location>
        <begin position="1"/>
        <end position="23"/>
    </location>
</feature>
<evidence type="ECO:0000256" key="13">
    <source>
        <dbReference type="ARBA" id="ARBA00023136"/>
    </source>
</evidence>
<dbReference type="GO" id="GO:0008270">
    <property type="term" value="F:zinc ion binding"/>
    <property type="evidence" value="ECO:0007669"/>
    <property type="project" value="UniProtKB-KW"/>
</dbReference>
<evidence type="ECO:0000256" key="1">
    <source>
        <dbReference type="ARBA" id="ARBA00001798"/>
    </source>
</evidence>
<evidence type="ECO:0000256" key="3">
    <source>
        <dbReference type="ARBA" id="ARBA00004906"/>
    </source>
</evidence>
<feature type="compositionally biased region" description="Polar residues" evidence="15">
    <location>
        <begin position="393"/>
        <end position="406"/>
    </location>
</feature>
<evidence type="ECO:0000256" key="11">
    <source>
        <dbReference type="ARBA" id="ARBA00022833"/>
    </source>
</evidence>
<dbReference type="PANTHER" id="PTHR11685">
    <property type="entry name" value="RBR FAMILY RING FINGER AND IBR DOMAIN-CONTAINING"/>
    <property type="match status" value="1"/>
</dbReference>
<keyword evidence="5" id="KW-0808">Transferase</keyword>
<feature type="compositionally biased region" description="Low complexity" evidence="15">
    <location>
        <begin position="273"/>
        <end position="282"/>
    </location>
</feature>
<evidence type="ECO:0000313" key="19">
    <source>
        <dbReference type="Proteomes" id="UP000009168"/>
    </source>
</evidence>
<feature type="compositionally biased region" description="Low complexity" evidence="15">
    <location>
        <begin position="413"/>
        <end position="426"/>
    </location>
</feature>
<evidence type="ECO:0000256" key="12">
    <source>
        <dbReference type="ARBA" id="ARBA00022989"/>
    </source>
</evidence>
<dbReference type="GO" id="GO:0061630">
    <property type="term" value="F:ubiquitin protein ligase activity"/>
    <property type="evidence" value="ECO:0007669"/>
    <property type="project" value="UniProtKB-EC"/>
</dbReference>
<dbReference type="FunFam" id="3.30.40.10:FF:000051">
    <property type="entry name" value="RBR-type E3 ubiquitin transferase"/>
    <property type="match status" value="1"/>
</dbReference>
<dbReference type="InParanoid" id="I7M1V1"/>
<keyword evidence="10" id="KW-0833">Ubl conjugation pathway</keyword>
<dbReference type="Proteomes" id="UP000009168">
    <property type="component" value="Unassembled WGS sequence"/>
</dbReference>
<dbReference type="SMART" id="SM00647">
    <property type="entry name" value="IBR"/>
    <property type="match status" value="1"/>
</dbReference>
<evidence type="ECO:0000259" key="16">
    <source>
        <dbReference type="PROSITE" id="PS50089"/>
    </source>
</evidence>
<organism evidence="18 19">
    <name type="scientific">Tetrahymena thermophila (strain SB210)</name>
    <dbReference type="NCBI Taxonomy" id="312017"/>
    <lineage>
        <taxon>Eukaryota</taxon>
        <taxon>Sar</taxon>
        <taxon>Alveolata</taxon>
        <taxon>Ciliophora</taxon>
        <taxon>Intramacronucleata</taxon>
        <taxon>Oligohymenophorea</taxon>
        <taxon>Hymenostomatida</taxon>
        <taxon>Tetrahymenina</taxon>
        <taxon>Tetrahymenidae</taxon>
        <taxon>Tetrahymena</taxon>
    </lineage>
</organism>
<feature type="region of interest" description="Disordered" evidence="15">
    <location>
        <begin position="582"/>
        <end position="609"/>
    </location>
</feature>
<feature type="region of interest" description="Disordered" evidence="15">
    <location>
        <begin position="388"/>
        <end position="426"/>
    </location>
</feature>
<keyword evidence="13" id="KW-0472">Membrane</keyword>
<dbReference type="InterPro" id="IPR013083">
    <property type="entry name" value="Znf_RING/FYVE/PHD"/>
</dbReference>
<evidence type="ECO:0000256" key="15">
    <source>
        <dbReference type="SAM" id="MobiDB-lite"/>
    </source>
</evidence>
<evidence type="ECO:0000256" key="7">
    <source>
        <dbReference type="ARBA" id="ARBA00022723"/>
    </source>
</evidence>
<feature type="compositionally biased region" description="Low complexity" evidence="15">
    <location>
        <begin position="14"/>
        <end position="23"/>
    </location>
</feature>
<feature type="compositionally biased region" description="Polar residues" evidence="15">
    <location>
        <begin position="582"/>
        <end position="592"/>
    </location>
</feature>
<feature type="region of interest" description="Disordered" evidence="15">
    <location>
        <begin position="36"/>
        <end position="55"/>
    </location>
</feature>
<dbReference type="RefSeq" id="XP_001018081.2">
    <property type="nucleotide sequence ID" value="XM_001018081.2"/>
</dbReference>
<evidence type="ECO:0000256" key="14">
    <source>
        <dbReference type="PROSITE-ProRule" id="PRU00175"/>
    </source>
</evidence>
<protein>
    <recommendedName>
        <fullName evidence="4">RBR-type E3 ubiquitin transferase</fullName>
        <ecNumber evidence="4">2.3.2.31</ecNumber>
    </recommendedName>
</protein>
<comment type="catalytic activity">
    <reaction evidence="1">
        <text>[E2 ubiquitin-conjugating enzyme]-S-ubiquitinyl-L-cysteine + [acceptor protein]-L-lysine = [E2 ubiquitin-conjugating enzyme]-L-cysteine + [acceptor protein]-N(6)-ubiquitinyl-L-lysine.</text>
        <dbReference type="EC" id="2.3.2.31"/>
    </reaction>
</comment>
<dbReference type="SUPFAM" id="SSF57850">
    <property type="entry name" value="RING/U-box"/>
    <property type="match status" value="2"/>
</dbReference>
<evidence type="ECO:0000313" key="18">
    <source>
        <dbReference type="EMBL" id="EAR97836.2"/>
    </source>
</evidence>
<keyword evidence="12" id="KW-1133">Transmembrane helix</keyword>
<keyword evidence="11" id="KW-0862">Zinc</keyword>
<evidence type="ECO:0000259" key="17">
    <source>
        <dbReference type="PROSITE" id="PS51873"/>
    </source>
</evidence>
<dbReference type="GO" id="GO:0005737">
    <property type="term" value="C:cytoplasm"/>
    <property type="evidence" value="ECO:0007669"/>
    <property type="project" value="UniProtKB-ARBA"/>
</dbReference>
<dbReference type="STRING" id="312017.I7M1V1"/>
<gene>
    <name evidence="18" type="ORF">TTHERM_00277210</name>
</gene>
<dbReference type="Gene3D" id="3.30.40.10">
    <property type="entry name" value="Zinc/RING finger domain, C3HC4 (zinc finger)"/>
    <property type="match status" value="1"/>
</dbReference>
<dbReference type="InterPro" id="IPR001841">
    <property type="entry name" value="Znf_RING"/>
</dbReference>
<dbReference type="Pfam" id="PF13639">
    <property type="entry name" value="zf-RING_2"/>
    <property type="match status" value="1"/>
</dbReference>
<dbReference type="AlphaFoldDB" id="I7M1V1"/>
<dbReference type="InterPro" id="IPR031127">
    <property type="entry name" value="E3_UB_ligase_RBR"/>
</dbReference>
<dbReference type="Pfam" id="PF01485">
    <property type="entry name" value="IBR"/>
    <property type="match status" value="1"/>
</dbReference>
<dbReference type="eggNOG" id="KOG1812">
    <property type="taxonomic scope" value="Eukaryota"/>
</dbReference>
<dbReference type="GeneID" id="7836682"/>
<evidence type="ECO:0000256" key="2">
    <source>
        <dbReference type="ARBA" id="ARBA00004167"/>
    </source>
</evidence>
<accession>I7M1V1</accession>
<dbReference type="PROSITE" id="PS50089">
    <property type="entry name" value="ZF_RING_2"/>
    <property type="match status" value="1"/>
</dbReference>
<dbReference type="OrthoDB" id="10009520at2759"/>
<keyword evidence="6" id="KW-0812">Transmembrane</keyword>
<keyword evidence="8" id="KW-0677">Repeat</keyword>
<proteinExistence type="predicted"/>
<reference evidence="19" key="1">
    <citation type="journal article" date="2006" name="PLoS Biol.">
        <title>Macronuclear genome sequence of the ciliate Tetrahymena thermophila, a model eukaryote.</title>
        <authorList>
            <person name="Eisen J.A."/>
            <person name="Coyne R.S."/>
            <person name="Wu M."/>
            <person name="Wu D."/>
            <person name="Thiagarajan M."/>
            <person name="Wortman J.R."/>
            <person name="Badger J.H."/>
            <person name="Ren Q."/>
            <person name="Amedeo P."/>
            <person name="Jones K.M."/>
            <person name="Tallon L.J."/>
            <person name="Delcher A.L."/>
            <person name="Salzberg S.L."/>
            <person name="Silva J.C."/>
            <person name="Haas B.J."/>
            <person name="Majoros W.H."/>
            <person name="Farzad M."/>
            <person name="Carlton J.M."/>
            <person name="Smith R.K. Jr."/>
            <person name="Garg J."/>
            <person name="Pearlman R.E."/>
            <person name="Karrer K.M."/>
            <person name="Sun L."/>
            <person name="Manning G."/>
            <person name="Elde N.C."/>
            <person name="Turkewitz A.P."/>
            <person name="Asai D.J."/>
            <person name="Wilkes D.E."/>
            <person name="Wang Y."/>
            <person name="Cai H."/>
            <person name="Collins K."/>
            <person name="Stewart B.A."/>
            <person name="Lee S.R."/>
            <person name="Wilamowska K."/>
            <person name="Weinberg Z."/>
            <person name="Ruzzo W.L."/>
            <person name="Wloga D."/>
            <person name="Gaertig J."/>
            <person name="Frankel J."/>
            <person name="Tsao C.-C."/>
            <person name="Gorovsky M.A."/>
            <person name="Keeling P.J."/>
            <person name="Waller R.F."/>
            <person name="Patron N.J."/>
            <person name="Cherry J.M."/>
            <person name="Stover N.A."/>
            <person name="Krieger C.J."/>
            <person name="del Toro C."/>
            <person name="Ryder H.F."/>
            <person name="Williamson S.C."/>
            <person name="Barbeau R.A."/>
            <person name="Hamilton E.P."/>
            <person name="Orias E."/>
        </authorList>
    </citation>
    <scope>NUCLEOTIDE SEQUENCE [LARGE SCALE GENOMIC DNA]</scope>
    <source>
        <strain evidence="19">SB210</strain>
    </source>
</reference>
<feature type="region of interest" description="Disordered" evidence="15">
    <location>
        <begin position="264"/>
        <end position="288"/>
    </location>
</feature>
<dbReference type="EMBL" id="GG662656">
    <property type="protein sequence ID" value="EAR97836.2"/>
    <property type="molecule type" value="Genomic_DNA"/>
</dbReference>
<evidence type="ECO:0000256" key="9">
    <source>
        <dbReference type="ARBA" id="ARBA00022771"/>
    </source>
</evidence>
<comment type="subcellular location">
    <subcellularLocation>
        <location evidence="2">Membrane</location>
        <topology evidence="2">Single-pass membrane protein</topology>
    </subcellularLocation>
</comment>
<evidence type="ECO:0000256" key="8">
    <source>
        <dbReference type="ARBA" id="ARBA00022737"/>
    </source>
</evidence>
<feature type="domain" description="RING-type" evidence="16">
    <location>
        <begin position="81"/>
        <end position="128"/>
    </location>
</feature>
<dbReference type="InterPro" id="IPR044066">
    <property type="entry name" value="TRIAD_supradom"/>
</dbReference>
<dbReference type="CDD" id="cd20335">
    <property type="entry name" value="BRcat_RBR"/>
    <property type="match status" value="1"/>
</dbReference>
<dbReference type="KEGG" id="tet:TTHERM_00277210"/>
<dbReference type="CDD" id="cd16448">
    <property type="entry name" value="RING-H2"/>
    <property type="match status" value="1"/>
</dbReference>
<dbReference type="GO" id="GO:0016567">
    <property type="term" value="P:protein ubiquitination"/>
    <property type="evidence" value="ECO:0007669"/>
    <property type="project" value="InterPro"/>
</dbReference>
<dbReference type="EC" id="2.3.2.31" evidence="4"/>
<dbReference type="GO" id="GO:0031090">
    <property type="term" value="C:organelle membrane"/>
    <property type="evidence" value="ECO:0007669"/>
    <property type="project" value="UniProtKB-ARBA"/>
</dbReference>